<feature type="domain" description="Enoyl reductase (ER)" evidence="4">
    <location>
        <begin position="8"/>
        <end position="348"/>
    </location>
</feature>
<dbReference type="InterPro" id="IPR036291">
    <property type="entry name" value="NAD(P)-bd_dom_sf"/>
</dbReference>
<dbReference type="Gene3D" id="3.90.180.10">
    <property type="entry name" value="Medium-chain alcohol dehydrogenases, catalytic domain"/>
    <property type="match status" value="1"/>
</dbReference>
<reference evidence="5" key="1">
    <citation type="journal article" date="2014" name="PLoS ONE">
        <title>New hydrocarbon degradation pathways in the microbial metagenome from brazilian petroleum reservoirs.</title>
        <authorList>
            <person name="Sierra-Garcia I.N."/>
            <person name="Correa Alvarez J."/>
            <person name="Pantaroto de Vasconcellos S."/>
            <person name="Pereira de Souza A."/>
            <person name="Dos Santos Neto E.V."/>
            <person name="de Oliveira V.M."/>
        </authorList>
    </citation>
    <scope>NUCLEOTIDE SEQUENCE</scope>
</reference>
<evidence type="ECO:0000256" key="3">
    <source>
        <dbReference type="ARBA" id="ARBA00023002"/>
    </source>
</evidence>
<dbReference type="CDD" id="cd08260">
    <property type="entry name" value="Zn_ADH6"/>
    <property type="match status" value="1"/>
</dbReference>
<evidence type="ECO:0000259" key="4">
    <source>
        <dbReference type="SMART" id="SM00829"/>
    </source>
</evidence>
<dbReference type="InterPro" id="IPR013149">
    <property type="entry name" value="ADH-like_C"/>
</dbReference>
<organism evidence="5">
    <name type="scientific">uncultured organism</name>
    <dbReference type="NCBI Taxonomy" id="155900"/>
    <lineage>
        <taxon>unclassified sequences</taxon>
        <taxon>environmental samples</taxon>
    </lineage>
</organism>
<dbReference type="SUPFAM" id="SSF51735">
    <property type="entry name" value="NAD(P)-binding Rossmann-fold domains"/>
    <property type="match status" value="1"/>
</dbReference>
<dbReference type="EMBL" id="KC157639">
    <property type="protein sequence ID" value="AGF87254.1"/>
    <property type="molecule type" value="Genomic_DNA"/>
</dbReference>
<dbReference type="PANTHER" id="PTHR43401">
    <property type="entry name" value="L-THREONINE 3-DEHYDROGENASE"/>
    <property type="match status" value="1"/>
</dbReference>
<dbReference type="Pfam" id="PF08240">
    <property type="entry name" value="ADH_N"/>
    <property type="match status" value="1"/>
</dbReference>
<proteinExistence type="predicted"/>
<dbReference type="AlphaFoldDB" id="M1NRD0"/>
<dbReference type="InterPro" id="IPR050129">
    <property type="entry name" value="Zn_alcohol_dh"/>
</dbReference>
<protein>
    <submittedName>
        <fullName evidence="5">Alcohol dehydrogenase GroES domain protein</fullName>
    </submittedName>
</protein>
<dbReference type="InterPro" id="IPR013154">
    <property type="entry name" value="ADH-like_N"/>
</dbReference>
<dbReference type="InterPro" id="IPR020843">
    <property type="entry name" value="ER"/>
</dbReference>
<keyword evidence="2" id="KW-0862">Zinc</keyword>
<dbReference type="InterPro" id="IPR011032">
    <property type="entry name" value="GroES-like_sf"/>
</dbReference>
<evidence type="ECO:0000256" key="2">
    <source>
        <dbReference type="ARBA" id="ARBA00022833"/>
    </source>
</evidence>
<dbReference type="PROSITE" id="PS00059">
    <property type="entry name" value="ADH_ZINC"/>
    <property type="match status" value="1"/>
</dbReference>
<dbReference type="GO" id="GO:0016491">
    <property type="term" value="F:oxidoreductase activity"/>
    <property type="evidence" value="ECO:0007669"/>
    <property type="project" value="UniProtKB-KW"/>
</dbReference>
<keyword evidence="3" id="KW-0560">Oxidoreductase</keyword>
<accession>M1NRD0</accession>
<dbReference type="SUPFAM" id="SSF50129">
    <property type="entry name" value="GroES-like"/>
    <property type="match status" value="1"/>
</dbReference>
<dbReference type="PANTHER" id="PTHR43401:SF5">
    <property type="entry name" value="ALCOHOL DEHYDROGENASE-RELATED"/>
    <property type="match status" value="1"/>
</dbReference>
<keyword evidence="1" id="KW-0479">Metal-binding</keyword>
<name>M1NRD0_9ZZZZ</name>
<dbReference type="Pfam" id="PF00107">
    <property type="entry name" value="ADH_zinc_N"/>
    <property type="match status" value="1"/>
</dbReference>
<dbReference type="GO" id="GO:0008270">
    <property type="term" value="F:zinc ion binding"/>
    <property type="evidence" value="ECO:0007669"/>
    <property type="project" value="InterPro"/>
</dbReference>
<dbReference type="InterPro" id="IPR002328">
    <property type="entry name" value="ADH_Zn_CS"/>
</dbReference>
<evidence type="ECO:0000256" key="1">
    <source>
        <dbReference type="ARBA" id="ARBA00022723"/>
    </source>
</evidence>
<evidence type="ECO:0000313" key="5">
    <source>
        <dbReference type="EMBL" id="AGF87254.1"/>
    </source>
</evidence>
<sequence length="351" mass="37568">MKAAVLVKHRDSLKIDELPNPKPGPDDAILKVEACGICRSDWHAWQGDWSWIGISPDLPIVPGHEIGGVVEEVGSNVKRYRKGDAVTVPFHSACGHCEYCLKGQPNICENVVIFGLSTGYNGGYAQYVLVRNADFNLIRLPENIDGKTAAAIGCRYMTAYHGVVRAGGKPGDWVAVHGAGGVGLSAVQVAAALGKNVIAVDIDDAKLEKAKQEGAVAVVNAKRENVPEAIKEITKGGAHASIEALGVRETTTNSVLSLRRGGRHVQIGLTTKEEGGMVPLPVDLFTAMELEFVGSFGNPHPDYAGLLALIAQGKLNPKSLISREVALEEVNDVFRAMSEFKTMGFHVITRF</sequence>
<dbReference type="SMART" id="SM00829">
    <property type="entry name" value="PKS_ER"/>
    <property type="match status" value="1"/>
</dbReference>